<gene>
    <name evidence="4" type="ORF">ASZ78_011049</name>
</gene>
<dbReference type="Gene3D" id="1.25.10.10">
    <property type="entry name" value="Leucine-rich Repeat Variant"/>
    <property type="match status" value="1"/>
</dbReference>
<dbReference type="GO" id="GO:0031462">
    <property type="term" value="C:Cul2-RING ubiquitin ligase complex"/>
    <property type="evidence" value="ECO:0007669"/>
    <property type="project" value="TreeGrafter"/>
</dbReference>
<protein>
    <recommendedName>
        <fullName evidence="3">Protein zer-1 homolog-like C-terminal domain-containing protein</fullName>
    </recommendedName>
</protein>
<name>A0A226MHG5_CALSU</name>
<comment type="similarity">
    <text evidence="1">Belongs to the zyg-11 family.</text>
</comment>
<evidence type="ECO:0000256" key="1">
    <source>
        <dbReference type="ARBA" id="ARBA00009420"/>
    </source>
</evidence>
<dbReference type="InterPro" id="IPR032675">
    <property type="entry name" value="LRR_dom_sf"/>
</dbReference>
<evidence type="ECO:0000313" key="5">
    <source>
        <dbReference type="Proteomes" id="UP000198323"/>
    </source>
</evidence>
<dbReference type="OrthoDB" id="120976at2759"/>
<dbReference type="SUPFAM" id="SSF52047">
    <property type="entry name" value="RNI-like"/>
    <property type="match status" value="1"/>
</dbReference>
<sequence length="460" mass="52215">MEEASPYSLLDICLNFLTANLEKFCTERQDGTLCLQEPGMFPQEVADRLLQTMAFHGLLNDGTVGVFRGNQMRLKRACIRKAKISAVAFRKAFCHHKLVELDATGDRLKSLTMHHLKCLKMTTTQILDVIRELKYLNHLDISDDKQFTSDIALRLLEQKDILPNLVSLDISGRKHVTDKAVEAFIQQRPSMQFVGLLATDAGYSEFLTGEGNLKVSGEANETQISEALRRYSERAFFVREALFHLFSLTHVMEKTKPEILKLVVIGMRNHPLNLPVQLAASACVFNLTKQDLAAGMPVRLLADVTHLLLKAMEHFPNHQQLSTEQTAQLGAELFIVRQLLQIVKQKTNQNLVDTTLKFTLSALWNLTDESPTTCRHFIENQGLELFMRVLENNIAEVKELHSELMWKDFIDHISKLLHSVEVEVSYFAAGIIAHLISRGEQAWTLSRSQRTSLLEQLVLK</sequence>
<dbReference type="InterPro" id="IPR011989">
    <property type="entry name" value="ARM-like"/>
</dbReference>
<dbReference type="PANTHER" id="PTHR12904">
    <property type="match status" value="1"/>
</dbReference>
<comment type="caution">
    <text evidence="4">The sequence shown here is derived from an EMBL/GenBank/DDBJ whole genome shotgun (WGS) entry which is preliminary data.</text>
</comment>
<proteinExistence type="inferred from homology"/>
<reference evidence="4 5" key="1">
    <citation type="submission" date="2016-07" db="EMBL/GenBank/DDBJ databases">
        <title>Disparate Historic Effective Population Sizes Predicted by Modern Levels of Genome Diversity for the Scaled Quail (Callipepla squamata) and the Northern Bobwhite (Colinus virginianus): Inferences from First and Second Generation Draft Genome Assemblies for Sympatric New World Quail.</title>
        <authorList>
            <person name="Oldeschulte D.L."/>
            <person name="Halley Y.A."/>
            <person name="Bhattarai E.K."/>
            <person name="Brashear W.A."/>
            <person name="Hill J."/>
            <person name="Metz R.P."/>
            <person name="Johnson C.D."/>
            <person name="Rollins D."/>
            <person name="Peterson M.J."/>
            <person name="Bickhart D.M."/>
            <person name="Decker J.E."/>
            <person name="Seabury C.M."/>
        </authorList>
    </citation>
    <scope>NUCLEOTIDE SEQUENCE [LARGE SCALE GENOMIC DNA]</scope>
    <source>
        <strain evidence="4 5">Texas</strain>
        <tissue evidence="4">Leg muscle</tissue>
    </source>
</reference>
<dbReference type="Pfam" id="PF22964">
    <property type="entry name" value="ZER1-like_2nd"/>
    <property type="match status" value="1"/>
</dbReference>
<keyword evidence="2" id="KW-0833">Ubl conjugation pathway</keyword>
<dbReference type="InterPro" id="IPR016024">
    <property type="entry name" value="ARM-type_fold"/>
</dbReference>
<dbReference type="PANTHER" id="PTHR12904:SF22">
    <property type="entry name" value="ZYG-11 FAMILY MEMBER B, CELL CYCLE REGULATOR"/>
    <property type="match status" value="1"/>
</dbReference>
<dbReference type="Proteomes" id="UP000198323">
    <property type="component" value="Unassembled WGS sequence"/>
</dbReference>
<accession>A0A226MHG5</accession>
<dbReference type="Gene3D" id="3.80.10.10">
    <property type="entry name" value="Ribonuclease Inhibitor"/>
    <property type="match status" value="1"/>
</dbReference>
<dbReference type="EMBL" id="MCFN01000868">
    <property type="protein sequence ID" value="OXB54731.1"/>
    <property type="molecule type" value="Genomic_DNA"/>
</dbReference>
<organism evidence="4 5">
    <name type="scientific">Callipepla squamata</name>
    <name type="common">Scaled quail</name>
    <dbReference type="NCBI Taxonomy" id="9009"/>
    <lineage>
        <taxon>Eukaryota</taxon>
        <taxon>Metazoa</taxon>
        <taxon>Chordata</taxon>
        <taxon>Craniata</taxon>
        <taxon>Vertebrata</taxon>
        <taxon>Euteleostomi</taxon>
        <taxon>Archelosauria</taxon>
        <taxon>Archosauria</taxon>
        <taxon>Dinosauria</taxon>
        <taxon>Saurischia</taxon>
        <taxon>Theropoda</taxon>
        <taxon>Coelurosauria</taxon>
        <taxon>Aves</taxon>
        <taxon>Neognathae</taxon>
        <taxon>Galloanserae</taxon>
        <taxon>Galliformes</taxon>
        <taxon>Odontophoridae</taxon>
        <taxon>Callipepla</taxon>
    </lineage>
</organism>
<evidence type="ECO:0000259" key="3">
    <source>
        <dbReference type="Pfam" id="PF22964"/>
    </source>
</evidence>
<evidence type="ECO:0000256" key="2">
    <source>
        <dbReference type="ARBA" id="ARBA00022786"/>
    </source>
</evidence>
<dbReference type="SUPFAM" id="SSF48371">
    <property type="entry name" value="ARM repeat"/>
    <property type="match status" value="1"/>
</dbReference>
<keyword evidence="5" id="KW-1185">Reference proteome</keyword>
<evidence type="ECO:0000313" key="4">
    <source>
        <dbReference type="EMBL" id="OXB54731.1"/>
    </source>
</evidence>
<dbReference type="STRING" id="9009.A0A226MHG5"/>
<feature type="domain" description="Protein zer-1 homolog-like C-terminal" evidence="3">
    <location>
        <begin position="320"/>
        <end position="458"/>
    </location>
</feature>
<dbReference type="InterPro" id="IPR055142">
    <property type="entry name" value="ZER1-like_C"/>
</dbReference>
<dbReference type="AlphaFoldDB" id="A0A226MHG5"/>
<dbReference type="InterPro" id="IPR051341">
    <property type="entry name" value="Zyg-11_UBL_adapter"/>
</dbReference>